<dbReference type="GO" id="GO:0004177">
    <property type="term" value="F:aminopeptidase activity"/>
    <property type="evidence" value="ECO:0007669"/>
    <property type="project" value="UniProtKB-KW"/>
</dbReference>
<keyword evidence="6 14" id="KW-0031">Aminopeptidase</keyword>
<comment type="caution">
    <text evidence="14">The sequence shown here is derived from an EMBL/GenBank/DDBJ whole genome shotgun (WGS) entry which is preliminary data.</text>
</comment>
<evidence type="ECO:0000256" key="3">
    <source>
        <dbReference type="ARBA" id="ARBA00010136"/>
    </source>
</evidence>
<accession>A0ABY1KXU9</accession>
<evidence type="ECO:0000256" key="7">
    <source>
        <dbReference type="ARBA" id="ARBA00022670"/>
    </source>
</evidence>
<dbReference type="InterPro" id="IPR027268">
    <property type="entry name" value="Peptidase_M4/M1_CTD_sf"/>
</dbReference>
<evidence type="ECO:0000256" key="2">
    <source>
        <dbReference type="ARBA" id="ARBA00001947"/>
    </source>
</evidence>
<dbReference type="RefSeq" id="WP_076456107.1">
    <property type="nucleotide sequence ID" value="NZ_FTOB01000004.1"/>
</dbReference>
<evidence type="ECO:0000259" key="12">
    <source>
        <dbReference type="Pfam" id="PF01433"/>
    </source>
</evidence>
<keyword evidence="9" id="KW-0378">Hydrolase</keyword>
<keyword evidence="7" id="KW-0645">Protease</keyword>
<organism evidence="14 15">
    <name type="scientific">Zobellia uliginosa</name>
    <dbReference type="NCBI Taxonomy" id="143224"/>
    <lineage>
        <taxon>Bacteria</taxon>
        <taxon>Pseudomonadati</taxon>
        <taxon>Bacteroidota</taxon>
        <taxon>Flavobacteriia</taxon>
        <taxon>Flavobacteriales</taxon>
        <taxon>Flavobacteriaceae</taxon>
        <taxon>Zobellia</taxon>
    </lineage>
</organism>
<dbReference type="Gene3D" id="2.60.40.1730">
    <property type="entry name" value="tricorn interacting facor f3 domain"/>
    <property type="match status" value="1"/>
</dbReference>
<dbReference type="SUPFAM" id="SSF63737">
    <property type="entry name" value="Leukotriene A4 hydrolase N-terminal domain"/>
    <property type="match status" value="1"/>
</dbReference>
<evidence type="ECO:0000256" key="9">
    <source>
        <dbReference type="ARBA" id="ARBA00022801"/>
    </source>
</evidence>
<evidence type="ECO:0000256" key="10">
    <source>
        <dbReference type="ARBA" id="ARBA00022833"/>
    </source>
</evidence>
<dbReference type="SUPFAM" id="SSF55486">
    <property type="entry name" value="Metalloproteases ('zincins'), catalytic domain"/>
    <property type="match status" value="1"/>
</dbReference>
<evidence type="ECO:0000256" key="5">
    <source>
        <dbReference type="ARBA" id="ARBA00015611"/>
    </source>
</evidence>
<dbReference type="PANTHER" id="PTHR11533:SF174">
    <property type="entry name" value="PUROMYCIN-SENSITIVE AMINOPEPTIDASE-RELATED"/>
    <property type="match status" value="1"/>
</dbReference>
<gene>
    <name evidence="14" type="ORF">SAMN05421766_104636</name>
</gene>
<dbReference type="InterPro" id="IPR045357">
    <property type="entry name" value="Aminopeptidase_N-like_N"/>
</dbReference>
<evidence type="ECO:0000313" key="14">
    <source>
        <dbReference type="EMBL" id="SIS88670.1"/>
    </source>
</evidence>
<dbReference type="Gene3D" id="1.10.390.10">
    <property type="entry name" value="Neutral Protease Domain 2"/>
    <property type="match status" value="1"/>
</dbReference>
<evidence type="ECO:0000313" key="15">
    <source>
        <dbReference type="Proteomes" id="UP000185728"/>
    </source>
</evidence>
<feature type="domain" description="Peptidase M1 membrane alanine aminopeptidase" evidence="12">
    <location>
        <begin position="251"/>
        <end position="462"/>
    </location>
</feature>
<dbReference type="InterPro" id="IPR014782">
    <property type="entry name" value="Peptidase_M1_dom"/>
</dbReference>
<evidence type="ECO:0000256" key="6">
    <source>
        <dbReference type="ARBA" id="ARBA00022438"/>
    </source>
</evidence>
<dbReference type="InterPro" id="IPR042097">
    <property type="entry name" value="Aminopeptidase_N-like_N_sf"/>
</dbReference>
<dbReference type="PROSITE" id="PS51257">
    <property type="entry name" value="PROKAR_LIPOPROTEIN"/>
    <property type="match status" value="1"/>
</dbReference>
<dbReference type="EC" id="3.4.11.2" evidence="4"/>
<evidence type="ECO:0000256" key="1">
    <source>
        <dbReference type="ARBA" id="ARBA00000098"/>
    </source>
</evidence>
<keyword evidence="8" id="KW-0479">Metal-binding</keyword>
<dbReference type="InterPro" id="IPR001930">
    <property type="entry name" value="Peptidase_M1"/>
</dbReference>
<dbReference type="CDD" id="cd09602">
    <property type="entry name" value="M1_APN"/>
    <property type="match status" value="1"/>
</dbReference>
<evidence type="ECO:0000256" key="8">
    <source>
        <dbReference type="ARBA" id="ARBA00022723"/>
    </source>
</evidence>
<dbReference type="Pfam" id="PF17900">
    <property type="entry name" value="Peptidase_M1_N"/>
    <property type="match status" value="1"/>
</dbReference>
<dbReference type="PANTHER" id="PTHR11533">
    <property type="entry name" value="PROTEASE M1 ZINC METALLOPROTEASE"/>
    <property type="match status" value="1"/>
</dbReference>
<evidence type="ECO:0000259" key="13">
    <source>
        <dbReference type="Pfam" id="PF17900"/>
    </source>
</evidence>
<protein>
    <recommendedName>
        <fullName evidence="5">Aminopeptidase N</fullName>
        <ecNumber evidence="4">3.4.11.2</ecNumber>
    </recommendedName>
</protein>
<dbReference type="Proteomes" id="UP000185728">
    <property type="component" value="Unassembled WGS sequence"/>
</dbReference>
<sequence length="855" mass="98057">MKIFFIAALTGLFLFSCKEPKNQPPELTNGVSLELANYRKDQVSEVEYRLEFQIPEEKTVPIASKLLLSLQISNLDTPLYLDFKEESKHLKSIQANGKTIGILHQKEHITIPAKHLKLGKNSIEIVFTAGESSLNRNDDYLYTLLVPDRARTLFPCFDQPNIKATYSMEITAPKDWAVLCGAPEIKKEEINGFSKHYFGPSDLMSTYLFSFVAGKFETTRQNPGKFDMTLLYRETDDDKVAYSADTIFRLHQQSISFLEAYTHHPFPFQKLDFAAIPGFQYGGMEHVGAIQYKEEALFLDTTSTKNQKLRRLKLIAHETSHMWFGDLVTMNWFNDVWMKEVFANFIADKIANPAFPDINHDLSFMTTHYPRAYSEDRTKGSNPIRQKLDNLNNAGSLYGSIIYSKAPIMMRQLEALIGKEAFQEGIQEYITTYKNSNAEWSDLVHILDGKSDIDIEEWSEVWVNSPSRPIFHEQIVYDANQNISSFEISQTAEDNSYHVWPQTFELTLVYKDGLQKVLVDMNGSSINLPEAIGKPKPISIIYNSNGMGYGVFPIHNTKNDLTIEDDVARGYMYINTYENTLNGALAPTSLLDFFGQKLVSEKNELLVNLLSGYTTTIFWKYLSPEERTRYQPRLANQLWAQLQSELPANIKKSLFSTFSSVAYSEESKEQLYQVWHKDLLIPNLKLNQDDYTKMAMRLALFGHSDSQRILEQAEKAIDNPDKLAEFNFLLPSLSKDKTVRNRFFNSLKDEGNRQKESWVLQALAYLNHPLRAKESLVNLRASLDLLEEIQKTGDIFFPKGWLSNTIGKQTSAEAYTILKEYLNDNPDLEPTLLSKLMQASDDLHRVQSRNKKKEE</sequence>
<comment type="cofactor">
    <cofactor evidence="2">
        <name>Zn(2+)</name>
        <dbReference type="ChEBI" id="CHEBI:29105"/>
    </cofactor>
</comment>
<keyword evidence="15" id="KW-1185">Reference proteome</keyword>
<dbReference type="Pfam" id="PF01433">
    <property type="entry name" value="Peptidase_M1"/>
    <property type="match status" value="1"/>
</dbReference>
<dbReference type="InterPro" id="IPR050344">
    <property type="entry name" value="Peptidase_M1_aminopeptidases"/>
</dbReference>
<feature type="domain" description="Aminopeptidase N-like N-terminal" evidence="13">
    <location>
        <begin position="138"/>
        <end position="208"/>
    </location>
</feature>
<proteinExistence type="inferred from homology"/>
<name>A0ABY1KXU9_9FLAO</name>
<evidence type="ECO:0000256" key="4">
    <source>
        <dbReference type="ARBA" id="ARBA00012564"/>
    </source>
</evidence>
<evidence type="ECO:0000256" key="11">
    <source>
        <dbReference type="ARBA" id="ARBA00023049"/>
    </source>
</evidence>
<comment type="catalytic activity">
    <reaction evidence="1">
        <text>Release of an N-terminal amino acid, Xaa-|-Yaa- from a peptide, amide or arylamide. Xaa is preferably Ala, but may be most amino acids including Pro (slow action). When a terminal hydrophobic residue is followed by a prolyl residue, the two may be released as an intact Xaa-Pro dipeptide.</text>
        <dbReference type="EC" id="3.4.11.2"/>
    </reaction>
</comment>
<dbReference type="EMBL" id="FTOB01000004">
    <property type="protein sequence ID" value="SIS88670.1"/>
    <property type="molecule type" value="Genomic_DNA"/>
</dbReference>
<reference evidence="14 15" key="1">
    <citation type="submission" date="2017-01" db="EMBL/GenBank/DDBJ databases">
        <authorList>
            <person name="Varghese N."/>
            <person name="Submissions S."/>
        </authorList>
    </citation>
    <scope>NUCLEOTIDE SEQUENCE [LARGE SCALE GENOMIC DNA]</scope>
    <source>
        <strain evidence="14 15">DSM 2061</strain>
    </source>
</reference>
<keyword evidence="10" id="KW-0862">Zinc</keyword>
<keyword evidence="11" id="KW-0482">Metalloprotease</keyword>
<comment type="similarity">
    <text evidence="3">Belongs to the peptidase M1 family.</text>
</comment>
<dbReference type="PRINTS" id="PR00756">
    <property type="entry name" value="ALADIPTASE"/>
</dbReference>